<feature type="region of interest" description="Disordered" evidence="1">
    <location>
        <begin position="1"/>
        <end position="67"/>
    </location>
</feature>
<accession>E3L5U9</accession>
<dbReference type="AlphaFoldDB" id="E3L5U9"/>
<dbReference type="InParanoid" id="E3L5U9"/>
<dbReference type="GeneID" id="10531873"/>
<sequence>MADVTVEESTGGLLSPGPRASLAKGTGTVQPSPNKPDGPRLIDRRSTGGGGISCRTGPAVSGFPPVRAPVESPMGRCLSGSTTSWSSSVSAMRLYPRYASSITLTPAIPGAPWERTRPTYTLRVAAIHEPQINAFTDIDTALVGYHEHPQAGVIWIRKSRLRGGVPLISGR</sequence>
<dbReference type="KEGG" id="pgr:PGTG_17951"/>
<dbReference type="RefSeq" id="XP_003336343.1">
    <property type="nucleotide sequence ID" value="XM_003336295.1"/>
</dbReference>
<protein>
    <submittedName>
        <fullName evidence="2">Uncharacterized protein</fullName>
    </submittedName>
</protein>
<name>E3L5U9_PUCGT</name>
<evidence type="ECO:0000256" key="1">
    <source>
        <dbReference type="SAM" id="MobiDB-lite"/>
    </source>
</evidence>
<dbReference type="EMBL" id="DS178354">
    <property type="protein sequence ID" value="EFP91924.1"/>
    <property type="molecule type" value="Genomic_DNA"/>
</dbReference>
<reference key="1">
    <citation type="submission" date="2007-01" db="EMBL/GenBank/DDBJ databases">
        <title>The Genome Sequence of Puccinia graminis f. sp. tritici Strain CRL 75-36-700-3.</title>
        <authorList>
            <consortium name="The Broad Institute Genome Sequencing Platform"/>
            <person name="Birren B."/>
            <person name="Lander E."/>
            <person name="Galagan J."/>
            <person name="Nusbaum C."/>
            <person name="Devon K."/>
            <person name="Cuomo C."/>
            <person name="Jaffe D."/>
            <person name="Butler J."/>
            <person name="Alvarez P."/>
            <person name="Gnerre S."/>
            <person name="Grabherr M."/>
            <person name="Mauceli E."/>
            <person name="Brockman W."/>
            <person name="Young S."/>
            <person name="LaButti K."/>
            <person name="Sykes S."/>
            <person name="DeCaprio D."/>
            <person name="Crawford M."/>
            <person name="Koehrsen M."/>
            <person name="Engels R."/>
            <person name="Montgomery P."/>
            <person name="Pearson M."/>
            <person name="Howarth C."/>
            <person name="Larson L."/>
            <person name="White J."/>
            <person name="Zeng Q."/>
            <person name="Kodira C."/>
            <person name="Yandava C."/>
            <person name="Alvarado L."/>
            <person name="O'Leary S."/>
            <person name="Szabo L."/>
            <person name="Dean R."/>
            <person name="Schein J."/>
        </authorList>
    </citation>
    <scope>NUCLEOTIDE SEQUENCE</scope>
    <source>
        <strain>CRL 75-36-700-3</strain>
    </source>
</reference>
<dbReference type="Proteomes" id="UP000008783">
    <property type="component" value="Unassembled WGS sequence"/>
</dbReference>
<dbReference type="HOGENOM" id="CLU_1563656_0_0_1"/>
<reference evidence="3" key="2">
    <citation type="journal article" date="2011" name="Proc. Natl. Acad. Sci. U.S.A.">
        <title>Obligate biotrophy features unraveled by the genomic analysis of rust fungi.</title>
        <authorList>
            <person name="Duplessis S."/>
            <person name="Cuomo C.A."/>
            <person name="Lin Y.-C."/>
            <person name="Aerts A."/>
            <person name="Tisserant E."/>
            <person name="Veneault-Fourrey C."/>
            <person name="Joly D.L."/>
            <person name="Hacquard S."/>
            <person name="Amselem J."/>
            <person name="Cantarel B.L."/>
            <person name="Chiu R."/>
            <person name="Coutinho P.M."/>
            <person name="Feau N."/>
            <person name="Field M."/>
            <person name="Frey P."/>
            <person name="Gelhaye E."/>
            <person name="Goldberg J."/>
            <person name="Grabherr M.G."/>
            <person name="Kodira C.D."/>
            <person name="Kohler A."/>
            <person name="Kuees U."/>
            <person name="Lindquist E.A."/>
            <person name="Lucas S.M."/>
            <person name="Mago R."/>
            <person name="Mauceli E."/>
            <person name="Morin E."/>
            <person name="Murat C."/>
            <person name="Pangilinan J.L."/>
            <person name="Park R."/>
            <person name="Pearson M."/>
            <person name="Quesneville H."/>
            <person name="Rouhier N."/>
            <person name="Sakthikumar S."/>
            <person name="Salamov A.A."/>
            <person name="Schmutz J."/>
            <person name="Selles B."/>
            <person name="Shapiro H."/>
            <person name="Tanguay P."/>
            <person name="Tuskan G.A."/>
            <person name="Henrissat B."/>
            <person name="Van de Peer Y."/>
            <person name="Rouze P."/>
            <person name="Ellis J.G."/>
            <person name="Dodds P.N."/>
            <person name="Schein J.E."/>
            <person name="Zhong S."/>
            <person name="Hamelin R.C."/>
            <person name="Grigoriev I.V."/>
            <person name="Szabo L.J."/>
            <person name="Martin F."/>
        </authorList>
    </citation>
    <scope>NUCLEOTIDE SEQUENCE [LARGE SCALE GENOMIC DNA]</scope>
    <source>
        <strain evidence="3">CRL 75-36-700-3 / race SCCL</strain>
    </source>
</reference>
<evidence type="ECO:0000313" key="3">
    <source>
        <dbReference type="Proteomes" id="UP000008783"/>
    </source>
</evidence>
<keyword evidence="3" id="KW-1185">Reference proteome</keyword>
<feature type="compositionally biased region" description="Basic and acidic residues" evidence="1">
    <location>
        <begin position="37"/>
        <end position="46"/>
    </location>
</feature>
<organism evidence="2 3">
    <name type="scientific">Puccinia graminis f. sp. tritici (strain CRL 75-36-700-3 / race SCCL)</name>
    <name type="common">Black stem rust fungus</name>
    <dbReference type="NCBI Taxonomy" id="418459"/>
    <lineage>
        <taxon>Eukaryota</taxon>
        <taxon>Fungi</taxon>
        <taxon>Dikarya</taxon>
        <taxon>Basidiomycota</taxon>
        <taxon>Pucciniomycotina</taxon>
        <taxon>Pucciniomycetes</taxon>
        <taxon>Pucciniales</taxon>
        <taxon>Pucciniaceae</taxon>
        <taxon>Puccinia</taxon>
    </lineage>
</organism>
<proteinExistence type="predicted"/>
<evidence type="ECO:0000313" key="2">
    <source>
        <dbReference type="EMBL" id="EFP91924.1"/>
    </source>
</evidence>
<gene>
    <name evidence="2" type="ORF">PGTG_17951</name>
</gene>
<dbReference type="VEuPathDB" id="FungiDB:PGTG_17951"/>